<organism evidence="1 2">
    <name type="scientific">Paraburkholderia silvatlantica</name>
    <dbReference type="NCBI Taxonomy" id="321895"/>
    <lineage>
        <taxon>Bacteria</taxon>
        <taxon>Pseudomonadati</taxon>
        <taxon>Pseudomonadota</taxon>
        <taxon>Betaproteobacteria</taxon>
        <taxon>Burkholderiales</taxon>
        <taxon>Burkholderiaceae</taxon>
        <taxon>Paraburkholderia</taxon>
    </lineage>
</organism>
<sequence>MRFQNEPNRKHLLQHVCRYRNQPHFPIGQGDDDALARQGMQRATHRYATDAERIGEFALYQPLALHQVPMNGGAYNRIGHLVTKIFGPFMTHKGKYTVAH</sequence>
<proteinExistence type="predicted"/>
<protein>
    <submittedName>
        <fullName evidence="1">Uncharacterized protein</fullName>
    </submittedName>
</protein>
<dbReference type="Proteomes" id="UP000247772">
    <property type="component" value="Unassembled WGS sequence"/>
</dbReference>
<evidence type="ECO:0000313" key="1">
    <source>
        <dbReference type="EMBL" id="PYE19652.1"/>
    </source>
</evidence>
<gene>
    <name evidence="1" type="ORF">C7410_11994</name>
</gene>
<dbReference type="EMBL" id="QJSQ01000019">
    <property type="protein sequence ID" value="PYE19652.1"/>
    <property type="molecule type" value="Genomic_DNA"/>
</dbReference>
<reference evidence="1 2" key="1">
    <citation type="submission" date="2018-06" db="EMBL/GenBank/DDBJ databases">
        <title>Genomic Encyclopedia of Type Strains, Phase IV (KMG-V): Genome sequencing to study the core and pangenomes of soil and plant-associated prokaryotes.</title>
        <authorList>
            <person name="Whitman W."/>
        </authorList>
    </citation>
    <scope>NUCLEOTIDE SEQUENCE [LARGE SCALE GENOMIC DNA]</scope>
    <source>
        <strain evidence="1 2">SRCL-318</strain>
    </source>
</reference>
<name>A0A2V4T4X1_9BURK</name>
<accession>A0A2V4T4X1</accession>
<comment type="caution">
    <text evidence="1">The sequence shown here is derived from an EMBL/GenBank/DDBJ whole genome shotgun (WGS) entry which is preliminary data.</text>
</comment>
<dbReference type="AlphaFoldDB" id="A0A2V4T4X1"/>
<evidence type="ECO:0000313" key="2">
    <source>
        <dbReference type="Proteomes" id="UP000247772"/>
    </source>
</evidence>